<sequence length="1254" mass="145733">MKGKSKENLEINSRKSIWVYDDRDLFVTKFVESETTEGGENVVICTDGSKYKLEEVFKTNPEKFATVSDLSQLSYINEPSVLQCLKNRLEISEIYTNSGMFLISVNPYKKMADLYSKETKRKIETKRYDDPHIFKTVDLAYEAMVETGINQSILITGESGAGKTENTKKVIEYLSFISGDATSNINELLISANPLVEAFGNAKTIKNENSSRFGKFIQVFFTNKIISGGKIDTYLLEISRVTKQERGERNYHIFYYLLKAEDQDLLGKLSLSGKTYKDFKLLRDGSDVAYGIDDKVEFEEVLKCFKLFGMDYVTYFRGLAAIMHLSNLEFTEVNGKVEIKNMEVLNIVADLLNKELKELHDALVNPVVTAGRETIQKSTSVETCIKLVEAIIKNLYNKLFLSLIENINKVFACTNADASIGVLDIAGFEIFQINSFEQLLINYTNEKLQQFFNTKMFEEEQKTYKSEEIPWDYIDFGLGLDPCIKAIDGNNPIGILSYLDEECVMPGASDESVLRKIKTINIMQNNKKCVELISKKPECFGLNHYAGLVEYTVEDWIAKNKHISSDQIDELIGNVSMSKKKGIFRTVSQGHKEQLKQLMTMLSNTRPHFVRCILPNLKKRFGEVEKRLVLDQLRCNGILEGLRISRLGYPTRISFADFCSRYSFYVDESSQRAKKQEFAMKILEKLESLKLLSKEDVKIGRTMIFFKHGIVAEIENYRIQYLVRMSNAAQGSLRRIIANRKENAAKIMQDAVTQIKKDVEIYKEYTKLKWFRLYKRVKPLLAVRTKELEQAEISKKMEDLKGTIEKAEEENKYLQENVNLLKKKIVGLQEDHKREKDQFEYNLTQCEELNQGLRTDIMNKDKLLIEVEKNNKEFEDEFKKVNKKLEEKDDEISLLKNEAKKTAEKFEKQREENEEEIQRYVELTSKLKLDLQDKDAQITQKTSEITKFKHKEQELEGEIESLNKEVKHNKEKYVQLKDKFNKMVEENINKVDSEKTKQLEEEINGYVEKVEKLNNTIKTLKGEIEELKNENLNLHEEKLEETFKTEKVVSTIKNQMQTEIIQLKRKIADLEEDLENNEGNSSMHQELVKLRESHLTKVNELEMKNYELQQKVSSIDLEDMRKELKNIKKNCKAAFASLTERLSTVLKESNKLLLEPYKAMEEMKKTHNVQIEQYKKYFAEMFDKAIKEDTSESMLGIKVQQLERIIENQEKTIQELTHSKKKMKNVEKESSKESTEMLKKKINPEDSEERSKEE</sequence>
<evidence type="ECO:0000313" key="13">
    <source>
        <dbReference type="Proteomes" id="UP000192758"/>
    </source>
</evidence>
<dbReference type="InterPro" id="IPR001609">
    <property type="entry name" value="Myosin_head_motor_dom-like"/>
</dbReference>
<dbReference type="AlphaFoldDB" id="A0A1W0E5Z2"/>
<feature type="coiled-coil region" evidence="9">
    <location>
        <begin position="790"/>
        <end position="1080"/>
    </location>
</feature>
<dbReference type="Gene3D" id="1.10.10.820">
    <property type="match status" value="1"/>
</dbReference>
<dbReference type="GO" id="GO:0016020">
    <property type="term" value="C:membrane"/>
    <property type="evidence" value="ECO:0007669"/>
    <property type="project" value="TreeGrafter"/>
</dbReference>
<evidence type="ECO:0000256" key="7">
    <source>
        <dbReference type="ARBA" id="ARBA00023203"/>
    </source>
</evidence>
<dbReference type="Gene3D" id="1.20.58.530">
    <property type="match status" value="1"/>
</dbReference>
<dbReference type="VEuPathDB" id="MicrosporidiaDB:EHP00_1516"/>
<dbReference type="PANTHER" id="PTHR13140:SF857">
    <property type="entry name" value="MYOSIN-11"/>
    <property type="match status" value="1"/>
</dbReference>
<keyword evidence="2 8" id="KW-0547">Nucleotide-binding</keyword>
<reference evidence="12 13" key="1">
    <citation type="journal article" date="2017" name="Environ. Microbiol.">
        <title>Decay of the glycolytic pathway and adaptation to intranuclear parasitism within Enterocytozoonidae microsporidia.</title>
        <authorList>
            <person name="Wiredu Boakye D."/>
            <person name="Jaroenlak P."/>
            <person name="Prachumwat A."/>
            <person name="Williams T.A."/>
            <person name="Bateman K.S."/>
            <person name="Itsathitphaisarn O."/>
            <person name="Sritunyalucksana K."/>
            <person name="Paszkiewicz K.H."/>
            <person name="Moore K.A."/>
            <person name="Stentiford G.D."/>
            <person name="Williams B.A."/>
        </authorList>
    </citation>
    <scope>NUCLEOTIDE SEQUENCE [LARGE SCALE GENOMIC DNA]</scope>
    <source>
        <strain evidence="12 13">TH1</strain>
    </source>
</reference>
<dbReference type="GO" id="GO:0016459">
    <property type="term" value="C:myosin complex"/>
    <property type="evidence" value="ECO:0007669"/>
    <property type="project" value="UniProtKB-KW"/>
</dbReference>
<dbReference type="InterPro" id="IPR027417">
    <property type="entry name" value="P-loop_NTPase"/>
</dbReference>
<evidence type="ECO:0000313" key="12">
    <source>
        <dbReference type="EMBL" id="OQS54671.1"/>
    </source>
</evidence>
<keyword evidence="6 8" id="KW-0505">Motor protein</keyword>
<dbReference type="InterPro" id="IPR036961">
    <property type="entry name" value="Kinesin_motor_dom_sf"/>
</dbReference>
<evidence type="ECO:0000256" key="4">
    <source>
        <dbReference type="ARBA" id="ARBA00023054"/>
    </source>
</evidence>
<evidence type="ECO:0000256" key="1">
    <source>
        <dbReference type="ARBA" id="ARBA00008314"/>
    </source>
</evidence>
<proteinExistence type="inferred from homology"/>
<dbReference type="GO" id="GO:0007015">
    <property type="term" value="P:actin filament organization"/>
    <property type="evidence" value="ECO:0007669"/>
    <property type="project" value="TreeGrafter"/>
</dbReference>
<feature type="compositionally biased region" description="Basic and acidic residues" evidence="10">
    <location>
        <begin position="1224"/>
        <end position="1254"/>
    </location>
</feature>
<evidence type="ECO:0000256" key="9">
    <source>
        <dbReference type="SAM" id="Coils"/>
    </source>
</evidence>
<dbReference type="GO" id="GO:0005524">
    <property type="term" value="F:ATP binding"/>
    <property type="evidence" value="ECO:0007669"/>
    <property type="project" value="UniProtKB-UniRule"/>
</dbReference>
<feature type="region of interest" description="Actin-binding" evidence="8">
    <location>
        <begin position="595"/>
        <end position="617"/>
    </location>
</feature>
<dbReference type="Gene3D" id="1.20.120.720">
    <property type="entry name" value="Myosin VI head, motor domain, U50 subdomain"/>
    <property type="match status" value="1"/>
</dbReference>
<evidence type="ECO:0000256" key="8">
    <source>
        <dbReference type="PROSITE-ProRule" id="PRU00782"/>
    </source>
</evidence>
<dbReference type="SMR" id="A0A1W0E5Z2"/>
<dbReference type="GO" id="GO:0005737">
    <property type="term" value="C:cytoplasm"/>
    <property type="evidence" value="ECO:0007669"/>
    <property type="project" value="TreeGrafter"/>
</dbReference>
<keyword evidence="13" id="KW-1185">Reference proteome</keyword>
<dbReference type="GO" id="GO:0000146">
    <property type="term" value="F:microfilament motor activity"/>
    <property type="evidence" value="ECO:0007669"/>
    <property type="project" value="TreeGrafter"/>
</dbReference>
<evidence type="ECO:0000256" key="5">
    <source>
        <dbReference type="ARBA" id="ARBA00023123"/>
    </source>
</evidence>
<gene>
    <name evidence="12" type="primary">myosin</name>
    <name evidence="12" type="ORF">EHP00_1516</name>
</gene>
<dbReference type="GO" id="GO:0051015">
    <property type="term" value="F:actin filament binding"/>
    <property type="evidence" value="ECO:0007669"/>
    <property type="project" value="TreeGrafter"/>
</dbReference>
<protein>
    <submittedName>
        <fullName evidence="12">Myosin</fullName>
    </submittedName>
</protein>
<accession>A0A1W0E5Z2</accession>
<feature type="region of interest" description="Disordered" evidence="10">
    <location>
        <begin position="1216"/>
        <end position="1254"/>
    </location>
</feature>
<evidence type="ECO:0000259" key="11">
    <source>
        <dbReference type="PROSITE" id="PS51456"/>
    </source>
</evidence>
<dbReference type="PRINTS" id="PR00193">
    <property type="entry name" value="MYOSINHEAVY"/>
</dbReference>
<keyword evidence="4 9" id="KW-0175">Coiled coil</keyword>
<dbReference type="Proteomes" id="UP000192758">
    <property type="component" value="Unassembled WGS sequence"/>
</dbReference>
<evidence type="ECO:0000256" key="10">
    <source>
        <dbReference type="SAM" id="MobiDB-lite"/>
    </source>
</evidence>
<keyword evidence="7 8" id="KW-0009">Actin-binding</keyword>
<dbReference type="SMART" id="SM00242">
    <property type="entry name" value="MYSc"/>
    <property type="match status" value="1"/>
</dbReference>
<keyword evidence="5 8" id="KW-0518">Myosin</keyword>
<dbReference type="SUPFAM" id="SSF52540">
    <property type="entry name" value="P-loop containing nucleoside triphosphate hydrolases"/>
    <property type="match status" value="1"/>
</dbReference>
<dbReference type="Gene3D" id="1.20.5.4820">
    <property type="match status" value="1"/>
</dbReference>
<evidence type="ECO:0000256" key="3">
    <source>
        <dbReference type="ARBA" id="ARBA00022840"/>
    </source>
</evidence>
<dbReference type="EMBL" id="MNPJ01000018">
    <property type="protein sequence ID" value="OQS54671.1"/>
    <property type="molecule type" value="Genomic_DNA"/>
</dbReference>
<evidence type="ECO:0000256" key="2">
    <source>
        <dbReference type="ARBA" id="ARBA00022741"/>
    </source>
</evidence>
<feature type="domain" description="Myosin motor" evidence="11">
    <location>
        <begin position="65"/>
        <end position="719"/>
    </location>
</feature>
<organism evidence="12 13">
    <name type="scientific">Ecytonucleospora hepatopenaei</name>
    <dbReference type="NCBI Taxonomy" id="646526"/>
    <lineage>
        <taxon>Eukaryota</taxon>
        <taxon>Fungi</taxon>
        <taxon>Fungi incertae sedis</taxon>
        <taxon>Microsporidia</taxon>
        <taxon>Enterocytozoonidae</taxon>
        <taxon>Ecytonucleospora</taxon>
    </lineage>
</organism>
<dbReference type="Pfam" id="PF00063">
    <property type="entry name" value="Myosin_head"/>
    <property type="match status" value="2"/>
</dbReference>
<dbReference type="PROSITE" id="PS51456">
    <property type="entry name" value="MYOSIN_MOTOR"/>
    <property type="match status" value="1"/>
</dbReference>
<comment type="caution">
    <text evidence="12">The sequence shown here is derived from an EMBL/GenBank/DDBJ whole genome shotgun (WGS) entry which is preliminary data.</text>
</comment>
<dbReference type="Gene3D" id="3.40.850.10">
    <property type="entry name" value="Kinesin motor domain"/>
    <property type="match status" value="1"/>
</dbReference>
<dbReference type="OrthoDB" id="6108017at2759"/>
<dbReference type="PANTHER" id="PTHR13140">
    <property type="entry name" value="MYOSIN"/>
    <property type="match status" value="1"/>
</dbReference>
<dbReference type="STRING" id="646526.A0A1W0E5Z2"/>
<comment type="similarity">
    <text evidence="1 8">Belongs to the TRAFAC class myosin-kinesin ATPase superfamily. Myosin family.</text>
</comment>
<keyword evidence="3 8" id="KW-0067">ATP-binding</keyword>
<evidence type="ECO:0000256" key="6">
    <source>
        <dbReference type="ARBA" id="ARBA00023175"/>
    </source>
</evidence>
<feature type="binding site" evidence="8">
    <location>
        <begin position="157"/>
        <end position="164"/>
    </location>
    <ligand>
        <name>ATP</name>
        <dbReference type="ChEBI" id="CHEBI:30616"/>
    </ligand>
</feature>
<name>A0A1W0E5Z2_9MICR</name>